<dbReference type="Pfam" id="PF18096">
    <property type="entry name" value="Thump_like"/>
    <property type="match status" value="1"/>
</dbReference>
<reference evidence="3" key="2">
    <citation type="submission" date="2021-04" db="EMBL/GenBank/DDBJ databases">
        <authorList>
            <person name="Gilroy R."/>
        </authorList>
    </citation>
    <scope>NUCLEOTIDE SEQUENCE</scope>
    <source>
        <strain evidence="3">Gambia2-208</strain>
    </source>
</reference>
<reference evidence="3" key="1">
    <citation type="journal article" date="2021" name="PeerJ">
        <title>Extensive microbial diversity within the chicken gut microbiome revealed by metagenomics and culture.</title>
        <authorList>
            <person name="Gilroy R."/>
            <person name="Ravi A."/>
            <person name="Getino M."/>
            <person name="Pursley I."/>
            <person name="Horton D.L."/>
            <person name="Alikhan N.F."/>
            <person name="Baker D."/>
            <person name="Gharbi K."/>
            <person name="Hall N."/>
            <person name="Watson M."/>
            <person name="Adriaenssens E.M."/>
            <person name="Foster-Nyarko E."/>
            <person name="Jarju S."/>
            <person name="Secka A."/>
            <person name="Antonio M."/>
            <person name="Oren A."/>
            <person name="Chaudhuri R.R."/>
            <person name="La Ragione R."/>
            <person name="Hildebrand F."/>
            <person name="Pallen M.J."/>
        </authorList>
    </citation>
    <scope>NUCLEOTIDE SEQUENCE</scope>
    <source>
        <strain evidence="3">Gambia2-208</strain>
    </source>
</reference>
<gene>
    <name evidence="3" type="ORF">H9824_07510</name>
</gene>
<sequence>MFLTDETLHFIRQHANDDVRALALHAHPLPGVDLPAALTQIAGLQTLRTKVPTWAATEGILCPARLSLEQCSSEATARYKANLIGKSGVHHRRLADLTGGLGIDCSLLAPLFAEVDYVERQEGLCRLAGHNFPLLGLTHIHVHCADGTAFLDEMPPADWLFLDPARRDSHGGKTVALADCEPDVSQLEERLLEKAPNVLLKLSPMLDLTLALHTLRHVREAHIVAVDNECKELLLVLEKDFTADADDIPVTCVNLGNKEHAPAIFGFTRRQEQTAPCTLADVPRAYLYEPNAALLKAGAFRSLANAYGLEKLHTSSHLYTSELLITDFPGRTFCIEGWCGWGKKEAKALLNGLKQANLSIRNFPGTVSELRKRLHLAEGGDTYIFATTLADGRKVLIRAVRTTASS</sequence>
<dbReference type="InterPro" id="IPR054168">
    <property type="entry name" value="PG_1098_Fer"/>
</dbReference>
<evidence type="ECO:0000259" key="1">
    <source>
        <dbReference type="Pfam" id="PF18096"/>
    </source>
</evidence>
<name>A0A9D1ZIS0_9BACE</name>
<evidence type="ECO:0000313" key="4">
    <source>
        <dbReference type="Proteomes" id="UP000886851"/>
    </source>
</evidence>
<proteinExistence type="predicted"/>
<feature type="domain" description="THUMP-like" evidence="1">
    <location>
        <begin position="330"/>
        <end position="397"/>
    </location>
</feature>
<feature type="domain" description="PG-1098 ferredoxin-like" evidence="2">
    <location>
        <begin position="286"/>
        <end position="329"/>
    </location>
</feature>
<dbReference type="Pfam" id="PF22013">
    <property type="entry name" value="PG_1098_Fer"/>
    <property type="match status" value="1"/>
</dbReference>
<evidence type="ECO:0000313" key="3">
    <source>
        <dbReference type="EMBL" id="HIY88533.1"/>
    </source>
</evidence>
<accession>A0A9D1ZIS0</accession>
<comment type="caution">
    <text evidence="3">The sequence shown here is derived from an EMBL/GenBank/DDBJ whole genome shotgun (WGS) entry which is preliminary data.</text>
</comment>
<keyword evidence="3" id="KW-0489">Methyltransferase</keyword>
<organism evidence="3 4">
    <name type="scientific">Candidatus Bacteroides pullicola</name>
    <dbReference type="NCBI Taxonomy" id="2838475"/>
    <lineage>
        <taxon>Bacteria</taxon>
        <taxon>Pseudomonadati</taxon>
        <taxon>Bacteroidota</taxon>
        <taxon>Bacteroidia</taxon>
        <taxon>Bacteroidales</taxon>
        <taxon>Bacteroidaceae</taxon>
        <taxon>Bacteroides</taxon>
    </lineage>
</organism>
<keyword evidence="3" id="KW-0808">Transferase</keyword>
<dbReference type="InterPro" id="IPR041497">
    <property type="entry name" value="Thump-like"/>
</dbReference>
<dbReference type="InterPro" id="IPR029063">
    <property type="entry name" value="SAM-dependent_MTases_sf"/>
</dbReference>
<dbReference type="Gene3D" id="3.40.50.150">
    <property type="entry name" value="Vaccinia Virus protein VP39"/>
    <property type="match status" value="1"/>
</dbReference>
<dbReference type="AlphaFoldDB" id="A0A9D1ZIS0"/>
<dbReference type="GO" id="GO:0032259">
    <property type="term" value="P:methylation"/>
    <property type="evidence" value="ECO:0007669"/>
    <property type="project" value="UniProtKB-KW"/>
</dbReference>
<evidence type="ECO:0000259" key="2">
    <source>
        <dbReference type="Pfam" id="PF22013"/>
    </source>
</evidence>
<dbReference type="EMBL" id="DXCV01000049">
    <property type="protein sequence ID" value="HIY88533.1"/>
    <property type="molecule type" value="Genomic_DNA"/>
</dbReference>
<dbReference type="SUPFAM" id="SSF53335">
    <property type="entry name" value="S-adenosyl-L-methionine-dependent methyltransferases"/>
    <property type="match status" value="1"/>
</dbReference>
<protein>
    <submittedName>
        <fullName evidence="3">Class I SAM-dependent methyltransferase</fullName>
    </submittedName>
</protein>
<dbReference type="Gene3D" id="1.10.10.1110">
    <property type="entry name" value="Methyltransferase PG1098, N-terminal domain"/>
    <property type="match status" value="1"/>
</dbReference>
<dbReference type="GO" id="GO:0008168">
    <property type="term" value="F:methyltransferase activity"/>
    <property type="evidence" value="ECO:0007669"/>
    <property type="project" value="UniProtKB-KW"/>
</dbReference>
<dbReference type="Proteomes" id="UP000886851">
    <property type="component" value="Unassembled WGS sequence"/>
</dbReference>